<name>A0A9W8M5F3_9FUNG</name>
<gene>
    <name evidence="1" type="ORF">GGH94_004253</name>
</gene>
<sequence length="655" mass="74889">MDSVSPFQFLPTHVVQVIAKHVVADNRVFTDGTRLNYHDYRALLRPLLWTCSNFREVAYPLYCYHLIVTLTTTAFRARVTQYARTGCLSLTCSSRYYLGFPTHHLVKELDIELAEKSLYSGTALKMLSYMPYKYCAFPLAHKFTIRIVRDELDSDREIKESEIEANIGAFVRWVKRAMPRINEIRVQPERSDSPFDINARNFGDLVSQLFRLVNRVKHDFHNKAGVPVRFQLDGLRDLVHINCHSLEDSAQFILLARQNAQTLQYFDSHFSHPSNLDGLIRIVDESYVAYPCLHTLRLFMTHYESWTLRPVFEGAVPFPYLRRILLLCTYPFGDDVLFRGNAATLECLELPYDNISATMLIKRKVFTPTSHPKLLYVNAHHAAPVVPDTFATYTEELRFILGVGPGAPVRNIENPKSVAELTLALSSFGSCASIQFLLLPRIHFELLEVIALIKLLPQLSDLTIAPYIRVPEIADVTQSELPAYMISTYSPTGKRFKCLHWNYVVYGGDDGIDVLVECVLLLALVCPNFIHIMQFHIDCKKLEREIETTIASDRFKEHASRLRHLRVSRCCLLALVSSTWVGIDNLSVLKYYDIQDTKCVTVDPAFAGNFNKVYVSGYATMFFANNDCTNQVSLNYQLNPWTGVPRPIRSVKVIM</sequence>
<proteinExistence type="predicted"/>
<reference evidence="1" key="1">
    <citation type="submission" date="2022-07" db="EMBL/GenBank/DDBJ databases">
        <title>Phylogenomic reconstructions and comparative analyses of Kickxellomycotina fungi.</title>
        <authorList>
            <person name="Reynolds N.K."/>
            <person name="Stajich J.E."/>
            <person name="Barry K."/>
            <person name="Grigoriev I.V."/>
            <person name="Crous P."/>
            <person name="Smith M.E."/>
        </authorList>
    </citation>
    <scope>NUCLEOTIDE SEQUENCE</scope>
    <source>
        <strain evidence="1">RSA 476</strain>
    </source>
</reference>
<protein>
    <submittedName>
        <fullName evidence="1">Uncharacterized protein</fullName>
    </submittedName>
</protein>
<evidence type="ECO:0000313" key="1">
    <source>
        <dbReference type="EMBL" id="KAJ2862463.1"/>
    </source>
</evidence>
<accession>A0A9W8M5F3</accession>
<dbReference type="EMBL" id="JANBUY010000167">
    <property type="protein sequence ID" value="KAJ2862463.1"/>
    <property type="molecule type" value="Genomic_DNA"/>
</dbReference>
<evidence type="ECO:0000313" key="2">
    <source>
        <dbReference type="Proteomes" id="UP001140074"/>
    </source>
</evidence>
<comment type="caution">
    <text evidence="1">The sequence shown here is derived from an EMBL/GenBank/DDBJ whole genome shotgun (WGS) entry which is preliminary data.</text>
</comment>
<dbReference type="AlphaFoldDB" id="A0A9W8M5F3"/>
<dbReference type="SUPFAM" id="SSF52047">
    <property type="entry name" value="RNI-like"/>
    <property type="match status" value="1"/>
</dbReference>
<organism evidence="1 2">
    <name type="scientific">Coemansia aciculifera</name>
    <dbReference type="NCBI Taxonomy" id="417176"/>
    <lineage>
        <taxon>Eukaryota</taxon>
        <taxon>Fungi</taxon>
        <taxon>Fungi incertae sedis</taxon>
        <taxon>Zoopagomycota</taxon>
        <taxon>Kickxellomycotina</taxon>
        <taxon>Kickxellomycetes</taxon>
        <taxon>Kickxellales</taxon>
        <taxon>Kickxellaceae</taxon>
        <taxon>Coemansia</taxon>
    </lineage>
</organism>
<dbReference type="Proteomes" id="UP001140074">
    <property type="component" value="Unassembled WGS sequence"/>
</dbReference>
<keyword evidence="2" id="KW-1185">Reference proteome</keyword>